<feature type="domain" description="Thioredoxin" evidence="6">
    <location>
        <begin position="14"/>
        <end position="160"/>
    </location>
</feature>
<accession>A0ABZ1E4F4</accession>
<keyword evidence="3" id="KW-1015">Disulfide bond</keyword>
<dbReference type="InterPro" id="IPR036249">
    <property type="entry name" value="Thioredoxin-like_sf"/>
</dbReference>
<keyword evidence="1 5" id="KW-0732">Signal</keyword>
<keyword evidence="2" id="KW-0560">Oxidoreductase</keyword>
<feature type="signal peptide" evidence="5">
    <location>
        <begin position="1"/>
        <end position="25"/>
    </location>
</feature>
<dbReference type="Pfam" id="PF01323">
    <property type="entry name" value="DSBA"/>
    <property type="match status" value="1"/>
</dbReference>
<dbReference type="PANTHER" id="PTHR13887:SF14">
    <property type="entry name" value="DISULFIDE BOND FORMATION PROTEIN D"/>
    <property type="match status" value="1"/>
</dbReference>
<dbReference type="SUPFAM" id="SSF52833">
    <property type="entry name" value="Thioredoxin-like"/>
    <property type="match status" value="1"/>
</dbReference>
<proteinExistence type="predicted"/>
<name>A0ABZ1E4F4_9RHOB</name>
<geneLocation type="plasmid" evidence="7 8">
    <name>unnamed2</name>
</geneLocation>
<keyword evidence="8" id="KW-1185">Reference proteome</keyword>
<keyword evidence="7" id="KW-0614">Plasmid</keyword>
<evidence type="ECO:0000313" key="8">
    <source>
        <dbReference type="Proteomes" id="UP001623290"/>
    </source>
</evidence>
<keyword evidence="4" id="KW-0676">Redox-active center</keyword>
<dbReference type="RefSeq" id="WP_330629318.1">
    <property type="nucleotide sequence ID" value="NZ_CP135445.1"/>
</dbReference>
<evidence type="ECO:0000259" key="6">
    <source>
        <dbReference type="PROSITE" id="PS51352"/>
    </source>
</evidence>
<dbReference type="InterPro" id="IPR013766">
    <property type="entry name" value="Thioredoxin_domain"/>
</dbReference>
<evidence type="ECO:0000256" key="1">
    <source>
        <dbReference type="ARBA" id="ARBA00022729"/>
    </source>
</evidence>
<sequence>MIDRRNFLILSGAAMVLPAAAKAEAETGALDPQMVFHDPDAPALGNPQGDVTLVEFFDYQCPFCKKNHPVLEEVMAEDRGLRVVMKDWPVFGPVSLRAARLVLGAQENGAYATALEALMATKGRLSDAQVDKTLNAAGVSVPKAQAGYQSARQKIDAVLARNDRQASGLGLFGTPGFVAGRMIYPGALDKAALTEAIRVARHPQG</sequence>
<dbReference type="Gene3D" id="3.40.30.10">
    <property type="entry name" value="Glutaredoxin"/>
    <property type="match status" value="1"/>
</dbReference>
<evidence type="ECO:0000313" key="7">
    <source>
        <dbReference type="EMBL" id="WRY35590.1"/>
    </source>
</evidence>
<feature type="chain" id="PRO_5047314229" evidence="5">
    <location>
        <begin position="26"/>
        <end position="205"/>
    </location>
</feature>
<dbReference type="InterPro" id="IPR001853">
    <property type="entry name" value="DSBA-like_thioredoxin_dom"/>
</dbReference>
<evidence type="ECO:0000256" key="5">
    <source>
        <dbReference type="SAM" id="SignalP"/>
    </source>
</evidence>
<evidence type="ECO:0000256" key="4">
    <source>
        <dbReference type="ARBA" id="ARBA00023284"/>
    </source>
</evidence>
<dbReference type="PANTHER" id="PTHR13887">
    <property type="entry name" value="GLUTATHIONE S-TRANSFERASE KAPPA"/>
    <property type="match status" value="1"/>
</dbReference>
<evidence type="ECO:0000256" key="2">
    <source>
        <dbReference type="ARBA" id="ARBA00023002"/>
    </source>
</evidence>
<dbReference type="PROSITE" id="PS51318">
    <property type="entry name" value="TAT"/>
    <property type="match status" value="1"/>
</dbReference>
<dbReference type="Proteomes" id="UP001623290">
    <property type="component" value="Plasmid unnamed2"/>
</dbReference>
<evidence type="ECO:0000256" key="3">
    <source>
        <dbReference type="ARBA" id="ARBA00023157"/>
    </source>
</evidence>
<reference evidence="7 8" key="1">
    <citation type="submission" date="2023-09" db="EMBL/GenBank/DDBJ databases">
        <title>Thioclava shenzhenensis sp. nov., a multidrug resistant bacteria-antagonizing species isolated from coastal seawater.</title>
        <authorList>
            <person name="Long M."/>
        </authorList>
    </citation>
    <scope>NUCLEOTIDE SEQUENCE [LARGE SCALE GENOMIC DNA]</scope>
    <source>
        <strain evidence="7 8">FTW29</strain>
        <plasmid evidence="7 8">unnamed2</plasmid>
    </source>
</reference>
<dbReference type="InterPro" id="IPR006311">
    <property type="entry name" value="TAT_signal"/>
</dbReference>
<dbReference type="EMBL" id="CP135445">
    <property type="protein sequence ID" value="WRY35590.1"/>
    <property type="molecule type" value="Genomic_DNA"/>
</dbReference>
<dbReference type="CDD" id="cd03023">
    <property type="entry name" value="DsbA_Com1_like"/>
    <property type="match status" value="1"/>
</dbReference>
<dbReference type="PROSITE" id="PS51352">
    <property type="entry name" value="THIOREDOXIN_2"/>
    <property type="match status" value="1"/>
</dbReference>
<protein>
    <submittedName>
        <fullName evidence="7">DsbA family protein</fullName>
    </submittedName>
</protein>
<gene>
    <name evidence="7" type="ORF">RPE78_17185</name>
</gene>
<organism evidence="7 8">
    <name type="scientific">Thioclava litoralis</name>
    <dbReference type="NCBI Taxonomy" id="3076557"/>
    <lineage>
        <taxon>Bacteria</taxon>
        <taxon>Pseudomonadati</taxon>
        <taxon>Pseudomonadota</taxon>
        <taxon>Alphaproteobacteria</taxon>
        <taxon>Rhodobacterales</taxon>
        <taxon>Paracoccaceae</taxon>
        <taxon>Thioclava</taxon>
    </lineage>
</organism>